<proteinExistence type="predicted"/>
<feature type="transmembrane region" description="Helical" evidence="1">
    <location>
        <begin position="21"/>
        <end position="40"/>
    </location>
</feature>
<keyword evidence="1" id="KW-0812">Transmembrane</keyword>
<dbReference type="Proteomes" id="UP000515708">
    <property type="component" value="Chromosome"/>
</dbReference>
<dbReference type="RefSeq" id="WP_182252597.1">
    <property type="nucleotide sequence ID" value="NZ_CP043732.1"/>
</dbReference>
<sequence length="128" mass="13709">MTTARELDERYGRTPSRRLPWIVFGAIVVAAIVALGWTIVAKQMSAVDADDLGFTVVDEHSVELHFQFTASPGSDVACAVEALDEEFGVVGWKIVEIPGGEHHTKGVAVSIPTVAEATTGLVKTCWVT</sequence>
<keyword evidence="1" id="KW-1133">Transmembrane helix</keyword>
<name>A0A7D8AC85_9MICO</name>
<dbReference type="AlphaFoldDB" id="A0A7D8AC85"/>
<evidence type="ECO:0000313" key="2">
    <source>
        <dbReference type="EMBL" id="QMU97601.1"/>
    </source>
</evidence>
<evidence type="ECO:0000313" key="3">
    <source>
        <dbReference type="Proteomes" id="UP000515708"/>
    </source>
</evidence>
<dbReference type="EMBL" id="CP043732">
    <property type="protein sequence ID" value="QMU97601.1"/>
    <property type="molecule type" value="Genomic_DNA"/>
</dbReference>
<organism evidence="2 3">
    <name type="scientific">Microbacterium esteraromaticum</name>
    <dbReference type="NCBI Taxonomy" id="57043"/>
    <lineage>
        <taxon>Bacteria</taxon>
        <taxon>Bacillati</taxon>
        <taxon>Actinomycetota</taxon>
        <taxon>Actinomycetes</taxon>
        <taxon>Micrococcales</taxon>
        <taxon>Microbacteriaceae</taxon>
        <taxon>Microbacterium</taxon>
    </lineage>
</organism>
<dbReference type="Pfam" id="PF14155">
    <property type="entry name" value="DUF4307"/>
    <property type="match status" value="1"/>
</dbReference>
<protein>
    <submittedName>
        <fullName evidence="2">DUF4307 domain-containing protein</fullName>
    </submittedName>
</protein>
<keyword evidence="1" id="KW-0472">Membrane</keyword>
<gene>
    <name evidence="2" type="ORF">FVO59_10510</name>
</gene>
<accession>A0A7D8AC85</accession>
<reference evidence="2 3" key="1">
    <citation type="journal article" date="2020" name="Front. Microbiol.">
        <title>Design of Bacterial Strain-Specific qPCR Assays Using NGS Data and Publicly Available Resources and Its Application to Track Biocontrol Strains.</title>
        <authorList>
            <person name="Hernandez I."/>
            <person name="Sant C."/>
            <person name="Martinez R."/>
            <person name="Fernandez C."/>
        </authorList>
    </citation>
    <scope>NUCLEOTIDE SEQUENCE [LARGE SCALE GENOMIC DNA]</scope>
    <source>
        <strain evidence="2 3">B24</strain>
    </source>
</reference>
<evidence type="ECO:0000256" key="1">
    <source>
        <dbReference type="SAM" id="Phobius"/>
    </source>
</evidence>
<dbReference type="InterPro" id="IPR025443">
    <property type="entry name" value="DUF4307"/>
</dbReference>